<accession>A0A810Q762</accession>
<dbReference type="KEGG" id="vcop:MM50RIKEN_18800"/>
<organism evidence="1 3">
    <name type="scientific">Vescimonas coprocola</name>
    <dbReference type="NCBI Taxonomy" id="2714355"/>
    <lineage>
        <taxon>Bacteria</taxon>
        <taxon>Bacillati</taxon>
        <taxon>Bacillota</taxon>
        <taxon>Clostridia</taxon>
        <taxon>Eubacteriales</taxon>
        <taxon>Oscillospiraceae</taxon>
        <taxon>Vescimonas</taxon>
    </lineage>
</organism>
<reference evidence="1" key="1">
    <citation type="submission" date="2020-09" db="EMBL/GenBank/DDBJ databases">
        <title>New species isolated from human feces.</title>
        <authorList>
            <person name="Kitahara M."/>
            <person name="Shigeno Y."/>
            <person name="Shime M."/>
            <person name="Matsumoto Y."/>
            <person name="Nakamura S."/>
            <person name="Motooka D."/>
            <person name="Fukuoka S."/>
            <person name="Nishikawa H."/>
            <person name="Benno Y."/>
        </authorList>
    </citation>
    <scope>NUCLEOTIDE SEQUENCE</scope>
    <source>
        <strain evidence="1">MM50</strain>
    </source>
</reference>
<gene>
    <name evidence="1" type="ORF">MM50RIKEN_18800</name>
    <name evidence="2" type="ORF">MM50RIKEN_18820</name>
</gene>
<dbReference type="AlphaFoldDB" id="A0A810Q762"/>
<dbReference type="EMBL" id="AP023418">
    <property type="protein sequence ID" value="BCK82117.1"/>
    <property type="molecule type" value="Genomic_DNA"/>
</dbReference>
<dbReference type="EMBL" id="AP023418">
    <property type="protein sequence ID" value="BCK82119.1"/>
    <property type="molecule type" value="Genomic_DNA"/>
</dbReference>
<dbReference type="KEGG" id="vcop:MM50RIKEN_18820"/>
<evidence type="ECO:0000313" key="3">
    <source>
        <dbReference type="Proteomes" id="UP000681035"/>
    </source>
</evidence>
<proteinExistence type="predicted"/>
<protein>
    <submittedName>
        <fullName evidence="1">Uncharacterized protein</fullName>
    </submittedName>
</protein>
<evidence type="ECO:0000313" key="1">
    <source>
        <dbReference type="EMBL" id="BCK82117.1"/>
    </source>
</evidence>
<keyword evidence="3" id="KW-1185">Reference proteome</keyword>
<evidence type="ECO:0000313" key="2">
    <source>
        <dbReference type="EMBL" id="BCK82119.1"/>
    </source>
</evidence>
<dbReference type="Proteomes" id="UP000681035">
    <property type="component" value="Chromosome"/>
</dbReference>
<sequence>MKWAEFISGHLNLIRGPHKSLLLWGAGKKKMRNLGTVQVPTEAFMAVLKLDSD</sequence>
<name>A0A810Q762_9FIRM</name>